<name>I8AG65_9BACL</name>
<comment type="caution">
    <text evidence="1">The sequence shown here is derived from an EMBL/GenBank/DDBJ whole genome shotgun (WGS) entry which is preliminary data.</text>
</comment>
<proteinExistence type="predicted"/>
<gene>
    <name evidence="1" type="ORF">A374_16448</name>
</gene>
<keyword evidence="2" id="KW-1185">Reference proteome</keyword>
<dbReference type="EMBL" id="AKKV01000036">
    <property type="protein sequence ID" value="EIT84394.1"/>
    <property type="molecule type" value="Genomic_DNA"/>
</dbReference>
<protein>
    <submittedName>
        <fullName evidence="1">Uncharacterized protein</fullName>
    </submittedName>
</protein>
<dbReference type="AlphaFoldDB" id="I8AG65"/>
<dbReference type="RefSeq" id="WP_007203362.1">
    <property type="nucleotide sequence ID" value="NZ_AKKV01000036.1"/>
</dbReference>
<dbReference type="Proteomes" id="UP000004080">
    <property type="component" value="Unassembled WGS sequence"/>
</dbReference>
<organism evidence="1 2">
    <name type="scientific">Fictibacillus macauensis ZFHKF-1</name>
    <dbReference type="NCBI Taxonomy" id="1196324"/>
    <lineage>
        <taxon>Bacteria</taxon>
        <taxon>Bacillati</taxon>
        <taxon>Bacillota</taxon>
        <taxon>Bacilli</taxon>
        <taxon>Bacillales</taxon>
        <taxon>Fictibacillaceae</taxon>
        <taxon>Fictibacillus</taxon>
    </lineage>
</organism>
<evidence type="ECO:0000313" key="1">
    <source>
        <dbReference type="EMBL" id="EIT84394.1"/>
    </source>
</evidence>
<dbReference type="PATRIC" id="fig|1196324.3.peg.3363"/>
<accession>I8AG65</accession>
<reference evidence="1 2" key="1">
    <citation type="journal article" date="2012" name="J. Bacteriol.">
        <title>Genome of Bacillus macauensis ZFHKF-1, a Long-Chain-Forming Bacterium.</title>
        <authorList>
            <person name="Cai L."/>
            <person name="Zhang T."/>
        </authorList>
    </citation>
    <scope>NUCLEOTIDE SEQUENCE [LARGE SCALE GENOMIC DNA]</scope>
    <source>
        <strain evidence="1 2">ZFHKF-1</strain>
    </source>
</reference>
<evidence type="ECO:0000313" key="2">
    <source>
        <dbReference type="Proteomes" id="UP000004080"/>
    </source>
</evidence>
<feature type="non-terminal residue" evidence="1">
    <location>
        <position position="1"/>
    </location>
</feature>
<sequence length="143" mass="16957">TLLKEMSNSVKKYNKEIPVNSSDEASNAGKQLYTFINRTSHKKEVEMNVDYLKEEKRQLHVIEKKYKTLYHHLNEKKDSMELVDQVNEYIEGIKIVENSLDDLEKTTYSRKELKTLFNTYFTHLNGLSKTAIRINEEINHFKK</sequence>